<proteinExistence type="predicted"/>
<organism evidence="1 2">
    <name type="scientific">Funneliformis mosseae</name>
    <name type="common">Endomycorrhizal fungus</name>
    <name type="synonym">Glomus mosseae</name>
    <dbReference type="NCBI Taxonomy" id="27381"/>
    <lineage>
        <taxon>Eukaryota</taxon>
        <taxon>Fungi</taxon>
        <taxon>Fungi incertae sedis</taxon>
        <taxon>Mucoromycota</taxon>
        <taxon>Glomeromycotina</taxon>
        <taxon>Glomeromycetes</taxon>
        <taxon>Glomerales</taxon>
        <taxon>Glomeraceae</taxon>
        <taxon>Funneliformis</taxon>
    </lineage>
</organism>
<comment type="caution">
    <text evidence="1">The sequence shown here is derived from an EMBL/GenBank/DDBJ whole genome shotgun (WGS) entry which is preliminary data.</text>
</comment>
<dbReference type="EMBL" id="CAJVPP010002122">
    <property type="protein sequence ID" value="CAG8588082.1"/>
    <property type="molecule type" value="Genomic_DNA"/>
</dbReference>
<keyword evidence="2" id="KW-1185">Reference proteome</keyword>
<dbReference type="Proteomes" id="UP000789375">
    <property type="component" value="Unassembled WGS sequence"/>
</dbReference>
<accession>A0A9N9G6E8</accession>
<reference evidence="1" key="1">
    <citation type="submission" date="2021-06" db="EMBL/GenBank/DDBJ databases">
        <authorList>
            <person name="Kallberg Y."/>
            <person name="Tangrot J."/>
            <person name="Rosling A."/>
        </authorList>
    </citation>
    <scope>NUCLEOTIDE SEQUENCE</scope>
    <source>
        <strain evidence="1">87-6 pot B 2015</strain>
    </source>
</reference>
<protein>
    <submittedName>
        <fullName evidence="1">15130_t:CDS:1</fullName>
    </submittedName>
</protein>
<gene>
    <name evidence="1" type="ORF">FMOSSE_LOCUS8292</name>
</gene>
<dbReference type="AlphaFoldDB" id="A0A9N9G6E8"/>
<evidence type="ECO:0000313" key="1">
    <source>
        <dbReference type="EMBL" id="CAG8588082.1"/>
    </source>
</evidence>
<name>A0A9N9G6E8_FUNMO</name>
<evidence type="ECO:0000313" key="2">
    <source>
        <dbReference type="Proteomes" id="UP000789375"/>
    </source>
</evidence>
<sequence length="43" mass="5165">MCITNNIDSHLKISNFTKAYRTHIHVPFKILSLYKNSNDWDER</sequence>